<protein>
    <recommendedName>
        <fullName evidence="3">Rho-binding antiterminator</fullName>
    </recommendedName>
</protein>
<dbReference type="Gene3D" id="2.30.30.400">
    <property type="entry name" value="Rof-like"/>
    <property type="match status" value="1"/>
</dbReference>
<keyword evidence="2" id="KW-1185">Reference proteome</keyword>
<dbReference type="InterPro" id="IPR023534">
    <property type="entry name" value="Rof/RNase_P-like"/>
</dbReference>
<name>A0ABY3PRU5_9CYAN</name>
<evidence type="ECO:0008006" key="3">
    <source>
        <dbReference type="Google" id="ProtNLM"/>
    </source>
</evidence>
<dbReference type="EMBL" id="CP063845">
    <property type="protein sequence ID" value="UFP96258.1"/>
    <property type="molecule type" value="Genomic_DNA"/>
</dbReference>
<dbReference type="Proteomes" id="UP001054846">
    <property type="component" value="Chromosome"/>
</dbReference>
<gene>
    <name evidence="1" type="ORF">ISF26_08650</name>
</gene>
<accession>A0ABY3PRU5</accession>
<organism evidence="1 2">
    <name type="scientific">Gloeobacter morelensis MG652769</name>
    <dbReference type="NCBI Taxonomy" id="2781736"/>
    <lineage>
        <taxon>Bacteria</taxon>
        <taxon>Bacillati</taxon>
        <taxon>Cyanobacteriota</taxon>
        <taxon>Cyanophyceae</taxon>
        <taxon>Gloeobacterales</taxon>
        <taxon>Gloeobacteraceae</taxon>
        <taxon>Gloeobacter</taxon>
        <taxon>Gloeobacter morelensis</taxon>
    </lineage>
</organism>
<evidence type="ECO:0000313" key="2">
    <source>
        <dbReference type="Proteomes" id="UP001054846"/>
    </source>
</evidence>
<dbReference type="InterPro" id="IPR038626">
    <property type="entry name" value="Rof-like_sf"/>
</dbReference>
<reference evidence="1 2" key="1">
    <citation type="journal article" date="2021" name="Genome Biol. Evol.">
        <title>Complete Genome Sequencing of a Novel Gloeobacter Species from a Waterfall Cave in Mexico.</title>
        <authorList>
            <person name="Saw J.H."/>
            <person name="Cardona T."/>
            <person name="Montejano G."/>
        </authorList>
    </citation>
    <scope>NUCLEOTIDE SEQUENCE [LARGE SCALE GENOMIC DNA]</scope>
    <source>
        <strain evidence="1">MG652769</strain>
    </source>
</reference>
<dbReference type="SUPFAM" id="SSF101744">
    <property type="entry name" value="Rof/RNase P subunit-like"/>
    <property type="match status" value="1"/>
</dbReference>
<dbReference type="RefSeq" id="WP_230843504.1">
    <property type="nucleotide sequence ID" value="NZ_CP063845.1"/>
</dbReference>
<sequence>MSNEMHADRIEGMPEPAYSELDRCGEVDVLEAAITLKRKLKMVLKGSNEHFIVMPIDLETRDGTEFLHYEADLERRSVDINTIATVEVFEVE</sequence>
<evidence type="ECO:0000313" key="1">
    <source>
        <dbReference type="EMBL" id="UFP96258.1"/>
    </source>
</evidence>
<proteinExistence type="predicted"/>